<evidence type="ECO:0000256" key="2">
    <source>
        <dbReference type="ARBA" id="ARBA00008767"/>
    </source>
</evidence>
<accession>A0A5B6ZF30</accession>
<dbReference type="CDD" id="cd08049">
    <property type="entry name" value="TAF8"/>
    <property type="match status" value="1"/>
</dbReference>
<dbReference type="EMBL" id="GHES01012125">
    <property type="protein sequence ID" value="MPA42684.1"/>
    <property type="molecule type" value="Transcribed_RNA"/>
</dbReference>
<keyword evidence="4" id="KW-0805">Transcription regulation</keyword>
<name>A0A5B6ZF30_DAVIN</name>
<reference evidence="9" key="1">
    <citation type="submission" date="2019-08" db="EMBL/GenBank/DDBJ databases">
        <title>Reference gene set and small RNA set construction with multiple tissues from Davidia involucrata Baill.</title>
        <authorList>
            <person name="Yang H."/>
            <person name="Zhou C."/>
            <person name="Li G."/>
            <person name="Wang J."/>
            <person name="Gao P."/>
            <person name="Wang M."/>
            <person name="Wang R."/>
            <person name="Zhao Y."/>
        </authorList>
    </citation>
    <scope>NUCLEOTIDE SEQUENCE</scope>
    <source>
        <tissue evidence="9">Mixed with DoveR01_LX</tissue>
    </source>
</reference>
<dbReference type="GO" id="GO:0003743">
    <property type="term" value="F:translation initiation factor activity"/>
    <property type="evidence" value="ECO:0007669"/>
    <property type="project" value="UniProtKB-KW"/>
</dbReference>
<dbReference type="GO" id="GO:0046982">
    <property type="term" value="F:protein heterodimerization activity"/>
    <property type="evidence" value="ECO:0007669"/>
    <property type="project" value="InterPro"/>
</dbReference>
<keyword evidence="6" id="KW-0539">Nucleus</keyword>
<protein>
    <recommendedName>
        <fullName evidence="3">Transcription initiation factor TFIID subunit 8</fullName>
    </recommendedName>
</protein>
<keyword evidence="9" id="KW-0648">Protein biosynthesis</keyword>
<dbReference type="GO" id="GO:0005669">
    <property type="term" value="C:transcription factor TFIID complex"/>
    <property type="evidence" value="ECO:0007669"/>
    <property type="project" value="InterPro"/>
</dbReference>
<sequence>MSDGGGESGRDYEHNGTKKKSGTDDFAQAIAKVAVGQVCESLGFQSFQQSALNTLSDVAVRYICDIGKTANLYANLASRTECNVFDIIQGLEDLGSQQGFSGASDINRCLAVSGTVQEIIQYVGVSEEIPFAYSVPHFPVVKDRKPTPSFMQVGEVTPREHIPVWLPAFPDPQTYVNSPLWNEKDTDTQTDKIEQVKENRKVERPLMNLQQRLACNRSEAQTAVDSVDAVKAKRAADSNPFLAAPLGFGEREVSSVVVPAKLLDEAVVQNRAVVENHVSVLETFAPAIEAVKSGLCDSEVGSKNVLLNRRPTVQFKFGFGKKSLATAMGLLNEGNEKTVSWFGNDNEKDDKKRRAKQILKGSMENPQELAQL</sequence>
<evidence type="ECO:0000259" key="8">
    <source>
        <dbReference type="SMART" id="SM00576"/>
    </source>
</evidence>
<proteinExistence type="inferred from homology"/>
<evidence type="ECO:0000256" key="3">
    <source>
        <dbReference type="ARBA" id="ARBA00017307"/>
    </source>
</evidence>
<feature type="region of interest" description="Disordered" evidence="7">
    <location>
        <begin position="1"/>
        <end position="21"/>
    </location>
</feature>
<dbReference type="InterPro" id="IPR009072">
    <property type="entry name" value="Histone-fold"/>
</dbReference>
<keyword evidence="9" id="KW-0396">Initiation factor</keyword>
<dbReference type="PANTHER" id="PTHR46338:SF19">
    <property type="entry name" value="TRANSCRIPTION INITIATION FACTOR TFIID SUBUNIT 8"/>
    <property type="match status" value="1"/>
</dbReference>
<comment type="similarity">
    <text evidence="2">Belongs to the TAF8 family.</text>
</comment>
<dbReference type="PANTHER" id="PTHR46338">
    <property type="entry name" value="TRANSCRIPTION INITIATION FACTOR TFIID SUBUNIT 8"/>
    <property type="match status" value="1"/>
</dbReference>
<comment type="subcellular location">
    <subcellularLocation>
        <location evidence="1">Nucleus</location>
    </subcellularLocation>
</comment>
<organism evidence="9">
    <name type="scientific">Davidia involucrata</name>
    <name type="common">Dove tree</name>
    <dbReference type="NCBI Taxonomy" id="16924"/>
    <lineage>
        <taxon>Eukaryota</taxon>
        <taxon>Viridiplantae</taxon>
        <taxon>Streptophyta</taxon>
        <taxon>Embryophyta</taxon>
        <taxon>Tracheophyta</taxon>
        <taxon>Spermatophyta</taxon>
        <taxon>Magnoliopsida</taxon>
        <taxon>eudicotyledons</taxon>
        <taxon>Gunneridae</taxon>
        <taxon>Pentapetalae</taxon>
        <taxon>asterids</taxon>
        <taxon>Cornales</taxon>
        <taxon>Nyssaceae</taxon>
        <taxon>Davidia</taxon>
    </lineage>
</organism>
<dbReference type="Gene3D" id="1.10.20.10">
    <property type="entry name" value="Histone, subunit A"/>
    <property type="match status" value="1"/>
</dbReference>
<evidence type="ECO:0000256" key="7">
    <source>
        <dbReference type="SAM" id="MobiDB-lite"/>
    </source>
</evidence>
<feature type="domain" description="Bromodomain associated" evidence="8">
    <location>
        <begin position="24"/>
        <end position="100"/>
    </location>
</feature>
<evidence type="ECO:0000256" key="5">
    <source>
        <dbReference type="ARBA" id="ARBA00023163"/>
    </source>
</evidence>
<keyword evidence="5" id="KW-0804">Transcription</keyword>
<evidence type="ECO:0000256" key="6">
    <source>
        <dbReference type="ARBA" id="ARBA00023242"/>
    </source>
</evidence>
<dbReference type="InterPro" id="IPR006565">
    <property type="entry name" value="BTP"/>
</dbReference>
<gene>
    <name evidence="9" type="ORF">Din_012125</name>
</gene>
<dbReference type="InterPro" id="IPR019473">
    <property type="entry name" value="TFIID_su8_C"/>
</dbReference>
<evidence type="ECO:0000313" key="9">
    <source>
        <dbReference type="EMBL" id="MPA42684.1"/>
    </source>
</evidence>
<evidence type="ECO:0000256" key="1">
    <source>
        <dbReference type="ARBA" id="ARBA00004123"/>
    </source>
</evidence>
<dbReference type="AlphaFoldDB" id="A0A5B6ZF30"/>
<evidence type="ECO:0000256" key="4">
    <source>
        <dbReference type="ARBA" id="ARBA00023015"/>
    </source>
</evidence>
<dbReference type="SUPFAM" id="SSF47113">
    <property type="entry name" value="Histone-fold"/>
    <property type="match status" value="1"/>
</dbReference>
<dbReference type="Pfam" id="PF07524">
    <property type="entry name" value="Bromo_TP"/>
    <property type="match status" value="1"/>
</dbReference>
<dbReference type="Pfam" id="PF10406">
    <property type="entry name" value="TAF8_C"/>
    <property type="match status" value="1"/>
</dbReference>
<dbReference type="SMART" id="SM00576">
    <property type="entry name" value="BTP"/>
    <property type="match status" value="1"/>
</dbReference>
<dbReference type="InterPro" id="IPR037818">
    <property type="entry name" value="TAF8"/>
</dbReference>